<protein>
    <submittedName>
        <fullName evidence="4">AMP-dependent synthetase</fullName>
    </submittedName>
</protein>
<accession>A0A2W5BYF3</accession>
<dbReference type="GO" id="GO:0031956">
    <property type="term" value="F:medium-chain fatty acid-CoA ligase activity"/>
    <property type="evidence" value="ECO:0007669"/>
    <property type="project" value="TreeGrafter"/>
</dbReference>
<evidence type="ECO:0000256" key="2">
    <source>
        <dbReference type="ARBA" id="ARBA00022598"/>
    </source>
</evidence>
<evidence type="ECO:0000313" key="4">
    <source>
        <dbReference type="EMBL" id="PZO88105.1"/>
    </source>
</evidence>
<sequence length="449" mass="47965">MSLLFNIIMQHTPEKVALAEEGYSICYGDLPDLVRSRSERIKQYRCVALSMNNEIEWILWDLAALAANVTLVPLPPFFTREQRDHALKSSGCDAIITPDGLIPLPGLPVSLPHGTAKITYTSGTTGTPKGVCLSAQAMNNVAQSIVDVLGKDMAGLHASVLPLGVLLENVAGVYATLMAGGTVVLNHLQIFGKNYENLHHVIKTSGATSVILVPEILRILMAQILEKGSLPSLKYVAVGGSKVSPTLVTQARALGLPVYEGYGLSECASVVALNTPQNDMVGSVGKLLPHVSAAIENGEIVTRNTGFLGYVGETAPDHIHTGDLGEIDAQGFLRITGRKKNVLITSYGRNVAPEWVESELLSQPEIAQAVVYGDGESALSAFIVPSSAAAQVADGIDRANARLPDYAQVKVFTLVPPFSPDDGTLTGTGRPRRSRIFQLYQKENTHVVL</sequence>
<evidence type="ECO:0000256" key="1">
    <source>
        <dbReference type="ARBA" id="ARBA00006432"/>
    </source>
</evidence>
<dbReference type="InterPro" id="IPR000873">
    <property type="entry name" value="AMP-dep_synth/lig_dom"/>
</dbReference>
<dbReference type="InterPro" id="IPR042099">
    <property type="entry name" value="ANL_N_sf"/>
</dbReference>
<evidence type="ECO:0000313" key="5">
    <source>
        <dbReference type="Proteomes" id="UP000249557"/>
    </source>
</evidence>
<dbReference type="EMBL" id="QFNK01000028">
    <property type="protein sequence ID" value="PZO88105.1"/>
    <property type="molecule type" value="Genomic_DNA"/>
</dbReference>
<dbReference type="Pfam" id="PF23562">
    <property type="entry name" value="AMP-binding_C_3"/>
    <property type="match status" value="1"/>
</dbReference>
<dbReference type="PANTHER" id="PTHR43201:SF5">
    <property type="entry name" value="MEDIUM-CHAIN ACYL-COA LIGASE ACSF2, MITOCHONDRIAL"/>
    <property type="match status" value="1"/>
</dbReference>
<reference evidence="4 5" key="1">
    <citation type="submission" date="2017-08" db="EMBL/GenBank/DDBJ databases">
        <title>Infants hospitalized years apart are colonized by the same room-sourced microbial strains.</title>
        <authorList>
            <person name="Brooks B."/>
            <person name="Olm M.R."/>
            <person name="Firek B.A."/>
            <person name="Baker R."/>
            <person name="Thomas B.C."/>
            <person name="Morowitz M.J."/>
            <person name="Banfield J.F."/>
        </authorList>
    </citation>
    <scope>NUCLEOTIDE SEQUENCE [LARGE SCALE GENOMIC DNA]</scope>
    <source>
        <strain evidence="4">S2_018_000_R2_104</strain>
    </source>
</reference>
<gene>
    <name evidence="4" type="ORF">DI626_02465</name>
</gene>
<name>A0A2W5BYF3_9BACT</name>
<dbReference type="Gene3D" id="3.30.300.30">
    <property type="match status" value="1"/>
</dbReference>
<dbReference type="PANTHER" id="PTHR43201">
    <property type="entry name" value="ACYL-COA SYNTHETASE"/>
    <property type="match status" value="1"/>
</dbReference>
<evidence type="ECO:0000259" key="3">
    <source>
        <dbReference type="Pfam" id="PF00501"/>
    </source>
</evidence>
<dbReference type="SUPFAM" id="SSF56801">
    <property type="entry name" value="Acetyl-CoA synthetase-like"/>
    <property type="match status" value="1"/>
</dbReference>
<proteinExistence type="inferred from homology"/>
<comment type="caution">
    <text evidence="4">The sequence shown here is derived from an EMBL/GenBank/DDBJ whole genome shotgun (WGS) entry which is preliminary data.</text>
</comment>
<dbReference type="InterPro" id="IPR045851">
    <property type="entry name" value="AMP-bd_C_sf"/>
</dbReference>
<comment type="similarity">
    <text evidence="1">Belongs to the ATP-dependent AMP-binding enzyme family.</text>
</comment>
<dbReference type="Gene3D" id="3.40.50.12780">
    <property type="entry name" value="N-terminal domain of ligase-like"/>
    <property type="match status" value="1"/>
</dbReference>
<dbReference type="Proteomes" id="UP000249557">
    <property type="component" value="Unassembled WGS sequence"/>
</dbReference>
<feature type="domain" description="AMP-dependent synthetase/ligase" evidence="3">
    <location>
        <begin position="112"/>
        <end position="301"/>
    </location>
</feature>
<dbReference type="Pfam" id="PF00501">
    <property type="entry name" value="AMP-binding"/>
    <property type="match status" value="2"/>
</dbReference>
<dbReference type="AlphaFoldDB" id="A0A2W5BYF3"/>
<keyword evidence="2" id="KW-0436">Ligase</keyword>
<organism evidence="4 5">
    <name type="scientific">Micavibrio aeruginosavorus</name>
    <dbReference type="NCBI Taxonomy" id="349221"/>
    <lineage>
        <taxon>Bacteria</taxon>
        <taxon>Pseudomonadati</taxon>
        <taxon>Bdellovibrionota</taxon>
        <taxon>Bdellovibrionia</taxon>
        <taxon>Bdellovibrionales</taxon>
        <taxon>Pseudobdellovibrionaceae</taxon>
        <taxon>Micavibrio</taxon>
    </lineage>
</organism>
<dbReference type="PROSITE" id="PS00455">
    <property type="entry name" value="AMP_BINDING"/>
    <property type="match status" value="1"/>
</dbReference>
<dbReference type="GO" id="GO:0006631">
    <property type="term" value="P:fatty acid metabolic process"/>
    <property type="evidence" value="ECO:0007669"/>
    <property type="project" value="TreeGrafter"/>
</dbReference>
<feature type="domain" description="AMP-dependent synthetase/ligase" evidence="3">
    <location>
        <begin position="10"/>
        <end position="98"/>
    </location>
</feature>
<dbReference type="InterPro" id="IPR020845">
    <property type="entry name" value="AMP-binding_CS"/>
</dbReference>